<accession>B1FB92</accession>
<dbReference type="EMBL" id="ABLC01000018">
    <property type="protein sequence ID" value="EDT05174.1"/>
    <property type="molecule type" value="Genomic_DNA"/>
</dbReference>
<name>B1FB92_9BURK</name>
<comment type="caution">
    <text evidence="1">The sequence shown here is derived from an EMBL/GenBank/DDBJ whole genome shotgun (WGS) entry which is preliminary data.</text>
</comment>
<dbReference type="AlphaFoldDB" id="B1FB92"/>
<gene>
    <name evidence="1" type="ORF">BamIOP4010DRAFT_1301</name>
</gene>
<proteinExistence type="predicted"/>
<sequence length="228" mass="25010">MPLTPARQYPELPLVDQAVVARSSLVRAKRVANLLDDAQRQAKHIISRANTGAEACRAHAYADGYEAGLAQAAVIAARYFAQCESLQVKLYDQVVNAVQQTMALHLDEPEWLLRVTAAFARQRETYRPLPMRIALPPDAKGAAPALRRQLEQAGVSADIAYGDTPRFIIEWGNEIVEFDAQAVARTISDAAFNEADRPPTPALSVTRSFLESVLHELDATPVVAQPKE</sequence>
<dbReference type="PATRIC" id="fig|396596.7.peg.6609"/>
<protein>
    <submittedName>
        <fullName evidence="1">Type III secretion apparatus protein, HrpE/YscL family</fullName>
    </submittedName>
</protein>
<evidence type="ECO:0000313" key="2">
    <source>
        <dbReference type="Proteomes" id="UP000005463"/>
    </source>
</evidence>
<organism evidence="1 2">
    <name type="scientific">Burkholderia ambifaria IOP40-10</name>
    <dbReference type="NCBI Taxonomy" id="396596"/>
    <lineage>
        <taxon>Bacteria</taxon>
        <taxon>Pseudomonadati</taxon>
        <taxon>Pseudomonadota</taxon>
        <taxon>Betaproteobacteria</taxon>
        <taxon>Burkholderiales</taxon>
        <taxon>Burkholderiaceae</taxon>
        <taxon>Burkholderia</taxon>
        <taxon>Burkholderia cepacia complex</taxon>
    </lineage>
</organism>
<evidence type="ECO:0000313" key="1">
    <source>
        <dbReference type="EMBL" id="EDT05174.1"/>
    </source>
</evidence>
<reference evidence="1 2" key="1">
    <citation type="submission" date="2008-03" db="EMBL/GenBank/DDBJ databases">
        <title>Sequencing of the draft genome and assembly of Burkholderia ambifaria IOP40-10.</title>
        <authorList>
            <consortium name="US DOE Joint Genome Institute (JGI-PGF)"/>
            <person name="Copeland A."/>
            <person name="Lucas S."/>
            <person name="Lapidus A."/>
            <person name="Glavina del Rio T."/>
            <person name="Dalin E."/>
            <person name="Tice H."/>
            <person name="Bruce D."/>
            <person name="Goodwin L."/>
            <person name="Pitluck S."/>
            <person name="Larimer F."/>
            <person name="Land M.L."/>
            <person name="Hauser L."/>
            <person name="Tiedje J."/>
            <person name="Richardson P."/>
        </authorList>
    </citation>
    <scope>NUCLEOTIDE SEQUENCE [LARGE SCALE GENOMIC DNA]</scope>
    <source>
        <strain evidence="1 2">IOP40-10</strain>
    </source>
</reference>
<dbReference type="Proteomes" id="UP000005463">
    <property type="component" value="Unassembled WGS sequence"/>
</dbReference>